<evidence type="ECO:0000256" key="4">
    <source>
        <dbReference type="ARBA" id="ARBA00022777"/>
    </source>
</evidence>
<dbReference type="PANTHER" id="PTHR43671:SF13">
    <property type="entry name" value="SERINE_THREONINE-PROTEIN KINASE NEK2"/>
    <property type="match status" value="1"/>
</dbReference>
<proteinExistence type="predicted"/>
<dbReference type="SUPFAM" id="SSF48371">
    <property type="entry name" value="ARM repeat"/>
    <property type="match status" value="1"/>
</dbReference>
<dbReference type="InterPro" id="IPR000719">
    <property type="entry name" value="Prot_kinase_dom"/>
</dbReference>
<dbReference type="Gene3D" id="1.10.510.10">
    <property type="entry name" value="Transferase(Phosphotransferase) domain 1"/>
    <property type="match status" value="1"/>
</dbReference>
<dbReference type="SMART" id="SM00220">
    <property type="entry name" value="S_TKc"/>
    <property type="match status" value="1"/>
</dbReference>
<protein>
    <recommendedName>
        <fullName evidence="1">non-specific serine/threonine protein kinase</fullName>
        <ecNumber evidence="1">2.7.11.1</ecNumber>
    </recommendedName>
</protein>
<dbReference type="AlphaFoldDB" id="A0A5J4X9C0"/>
<evidence type="ECO:0000313" key="9">
    <source>
        <dbReference type="Proteomes" id="UP000324800"/>
    </source>
</evidence>
<keyword evidence="5" id="KW-0067">ATP-binding</keyword>
<dbReference type="SUPFAM" id="SSF56112">
    <property type="entry name" value="Protein kinase-like (PK-like)"/>
    <property type="match status" value="1"/>
</dbReference>
<keyword evidence="4 8" id="KW-0418">Kinase</keyword>
<organism evidence="8 9">
    <name type="scientific">Streblomastix strix</name>
    <dbReference type="NCBI Taxonomy" id="222440"/>
    <lineage>
        <taxon>Eukaryota</taxon>
        <taxon>Metamonada</taxon>
        <taxon>Preaxostyla</taxon>
        <taxon>Oxymonadida</taxon>
        <taxon>Streblomastigidae</taxon>
        <taxon>Streblomastix</taxon>
    </lineage>
</organism>
<dbReference type="InterPro" id="IPR011009">
    <property type="entry name" value="Kinase-like_dom_sf"/>
</dbReference>
<evidence type="ECO:0000256" key="3">
    <source>
        <dbReference type="ARBA" id="ARBA00022741"/>
    </source>
</evidence>
<dbReference type="PANTHER" id="PTHR43671">
    <property type="entry name" value="SERINE/THREONINE-PROTEIN KINASE NEK"/>
    <property type="match status" value="1"/>
</dbReference>
<evidence type="ECO:0000256" key="2">
    <source>
        <dbReference type="ARBA" id="ARBA00022679"/>
    </source>
</evidence>
<dbReference type="PROSITE" id="PS50011">
    <property type="entry name" value="PROTEIN_KINASE_DOM"/>
    <property type="match status" value="1"/>
</dbReference>
<evidence type="ECO:0000259" key="7">
    <source>
        <dbReference type="PROSITE" id="PS50011"/>
    </source>
</evidence>
<feature type="coiled-coil region" evidence="6">
    <location>
        <begin position="286"/>
        <end position="320"/>
    </location>
</feature>
<dbReference type="GO" id="GO:0005524">
    <property type="term" value="F:ATP binding"/>
    <property type="evidence" value="ECO:0007669"/>
    <property type="project" value="UniProtKB-KW"/>
</dbReference>
<dbReference type="EC" id="2.7.11.1" evidence="1"/>
<dbReference type="Proteomes" id="UP000324800">
    <property type="component" value="Unassembled WGS sequence"/>
</dbReference>
<dbReference type="Pfam" id="PF00069">
    <property type="entry name" value="Pkinase"/>
    <property type="match status" value="1"/>
</dbReference>
<feature type="domain" description="Protein kinase" evidence="7">
    <location>
        <begin position="16"/>
        <end position="277"/>
    </location>
</feature>
<comment type="caution">
    <text evidence="8">The sequence shown here is derived from an EMBL/GenBank/DDBJ whole genome shotgun (WGS) entry which is preliminary data.</text>
</comment>
<accession>A0A5J4X9C0</accession>
<evidence type="ECO:0000256" key="1">
    <source>
        <dbReference type="ARBA" id="ARBA00012513"/>
    </source>
</evidence>
<keyword evidence="6" id="KW-0175">Coiled coil</keyword>
<dbReference type="InterPro" id="IPR011989">
    <property type="entry name" value="ARM-like"/>
</dbReference>
<evidence type="ECO:0000256" key="6">
    <source>
        <dbReference type="SAM" id="Coils"/>
    </source>
</evidence>
<dbReference type="Gene3D" id="1.25.10.10">
    <property type="entry name" value="Leucine-rich Repeat Variant"/>
    <property type="match status" value="2"/>
</dbReference>
<name>A0A5J4X9C0_9EUKA</name>
<dbReference type="GO" id="GO:0004674">
    <property type="term" value="F:protein serine/threonine kinase activity"/>
    <property type="evidence" value="ECO:0007669"/>
    <property type="project" value="UniProtKB-EC"/>
</dbReference>
<dbReference type="InterPro" id="IPR016024">
    <property type="entry name" value="ARM-type_fold"/>
</dbReference>
<keyword evidence="3" id="KW-0547">Nucleotide-binding</keyword>
<dbReference type="InterPro" id="IPR050660">
    <property type="entry name" value="NEK_Ser/Thr_kinase"/>
</dbReference>
<keyword evidence="2" id="KW-0808">Transferase</keyword>
<gene>
    <name evidence="8" type="ORF">EZS28_000757</name>
</gene>
<evidence type="ECO:0000256" key="5">
    <source>
        <dbReference type="ARBA" id="ARBA00022840"/>
    </source>
</evidence>
<evidence type="ECO:0000313" key="8">
    <source>
        <dbReference type="EMBL" id="KAA6403714.1"/>
    </source>
</evidence>
<dbReference type="EMBL" id="SNRW01000069">
    <property type="protein sequence ID" value="KAA6403714.1"/>
    <property type="molecule type" value="Genomic_DNA"/>
</dbReference>
<reference evidence="8 9" key="1">
    <citation type="submission" date="2019-03" db="EMBL/GenBank/DDBJ databases">
        <title>Single cell metagenomics reveals metabolic interactions within the superorganism composed of flagellate Streblomastix strix and complex community of Bacteroidetes bacteria on its surface.</title>
        <authorList>
            <person name="Treitli S.C."/>
            <person name="Kolisko M."/>
            <person name="Husnik F."/>
            <person name="Keeling P."/>
            <person name="Hampl V."/>
        </authorList>
    </citation>
    <scope>NUCLEOTIDE SEQUENCE [LARGE SCALE GENOMIC DNA]</scope>
    <source>
        <strain evidence="8">ST1C</strain>
    </source>
</reference>
<sequence>MLNDRERLTPHTYEDYEIIDDLTTGELGRVYVVRLKALPNKLWIMKRLRYLKEKDKRIADEEVEMLKLAGSKYTVRLVEKFTFDVDLCVVMEYCEGGNLRELIKKMKTQTIKKRKEQSYYIFYQVLMGLKHFHSLSDLKPENIFLDQDGNVKIGSFGLALKIESKSQVNAAGIQNQQPSEALNFNQYYLPPEAHEQKQLTETSDIWALGAIVTELLTGVHPFQGRTLDETILNIKNGRFKALPDFVKGELKEMLISMINIDPLKRPSTEELLDSDLMILIAKIENEKEQSQKVQTLEQQKNDAIEKTRIAENQVLQLEQQNNELQLPCSVLKQIGEDLKKLLQGTDEEKKQLLEVQETDCKLIQRAFYGKKDDIGRKRIIQSGVIEGFNNVFENYDLNLITRTYSQAFFNIANNSNNEIIHLINNKKPYPGLIRLHEHTDKEIACDAIVSILLILQAGADSTSKSDPHPHYESVQQCDGIKKIFAQFKKNENKYSRDRSALCIGFLFKAREITDQTMRKEIIGHLKILLSGSDAWVKKRAKDALQNLAQNDANRSEILNEDELKRIEQDLKQQIEGTNEQQKSILQRQETDLVLLSTILQGRNDDELRKRIISSGIVENILFIFTNRDFNSITRTYSQTFFQLTNPAGDEIRLLLIEKKPYPGLIRLHEHTDNLLAGDAIASIMNILSIGRSTTPNSEPHPHFEAIQECGGINKIFELFHRADASKDIKDRSCICLGRIFHAQEITDTAMRHAIISHLKTLINDSDTWTKNNAKLRLKGLALNTVNKAEIEAGGFTIPE</sequence>